<evidence type="ECO:0000313" key="6">
    <source>
        <dbReference type="Proteomes" id="UP001190700"/>
    </source>
</evidence>
<dbReference type="InterPro" id="IPR001680">
    <property type="entry name" value="WD40_rpt"/>
</dbReference>
<keyword evidence="6" id="KW-1185">Reference proteome</keyword>
<feature type="compositionally biased region" description="Polar residues" evidence="4">
    <location>
        <begin position="136"/>
        <end position="194"/>
    </location>
</feature>
<dbReference type="GO" id="GO:1990234">
    <property type="term" value="C:transferase complex"/>
    <property type="evidence" value="ECO:0007669"/>
    <property type="project" value="UniProtKB-ARBA"/>
</dbReference>
<dbReference type="AlphaFoldDB" id="A0AAE0FKG8"/>
<dbReference type="EMBL" id="LGRX02016913">
    <property type="protein sequence ID" value="KAK3261413.1"/>
    <property type="molecule type" value="Genomic_DNA"/>
</dbReference>
<comment type="caution">
    <text evidence="5">The sequence shown here is derived from an EMBL/GenBank/DDBJ whole genome shotgun (WGS) entry which is preliminary data.</text>
</comment>
<accession>A0AAE0FKG8</accession>
<feature type="repeat" description="WD" evidence="3">
    <location>
        <begin position="377"/>
        <end position="418"/>
    </location>
</feature>
<evidence type="ECO:0000256" key="1">
    <source>
        <dbReference type="ARBA" id="ARBA00022574"/>
    </source>
</evidence>
<dbReference type="InterPro" id="IPR019775">
    <property type="entry name" value="WD40_repeat_CS"/>
</dbReference>
<dbReference type="PROSITE" id="PS00678">
    <property type="entry name" value="WD_REPEATS_1"/>
    <property type="match status" value="1"/>
</dbReference>
<dbReference type="InterPro" id="IPR036322">
    <property type="entry name" value="WD40_repeat_dom_sf"/>
</dbReference>
<proteinExistence type="predicted"/>
<evidence type="ECO:0000256" key="4">
    <source>
        <dbReference type="SAM" id="MobiDB-lite"/>
    </source>
</evidence>
<gene>
    <name evidence="5" type="ORF">CYMTET_29676</name>
</gene>
<evidence type="ECO:0008006" key="7">
    <source>
        <dbReference type="Google" id="ProtNLM"/>
    </source>
</evidence>
<dbReference type="PANTHER" id="PTHR22847:SF637">
    <property type="entry name" value="WD REPEAT DOMAIN 5B"/>
    <property type="match status" value="1"/>
</dbReference>
<dbReference type="Gene3D" id="2.130.10.10">
    <property type="entry name" value="YVTN repeat-like/Quinoprotein amine dehydrogenase"/>
    <property type="match status" value="1"/>
</dbReference>
<feature type="non-terminal residue" evidence="5">
    <location>
        <position position="509"/>
    </location>
</feature>
<feature type="compositionally biased region" description="Low complexity" evidence="4">
    <location>
        <begin position="40"/>
        <end position="68"/>
    </location>
</feature>
<keyword evidence="2" id="KW-0677">Repeat</keyword>
<dbReference type="InterPro" id="IPR015943">
    <property type="entry name" value="WD40/YVTN_repeat-like_dom_sf"/>
</dbReference>
<evidence type="ECO:0000256" key="3">
    <source>
        <dbReference type="PROSITE-ProRule" id="PRU00221"/>
    </source>
</evidence>
<evidence type="ECO:0000313" key="5">
    <source>
        <dbReference type="EMBL" id="KAK3261413.1"/>
    </source>
</evidence>
<protein>
    <recommendedName>
        <fullName evidence="7">Guanine nucleotide-binding protein subunit beta-like protein</fullName>
    </recommendedName>
</protein>
<feature type="region of interest" description="Disordered" evidence="4">
    <location>
        <begin position="37"/>
        <end position="118"/>
    </location>
</feature>
<feature type="region of interest" description="Disordered" evidence="4">
    <location>
        <begin position="136"/>
        <end position="199"/>
    </location>
</feature>
<dbReference type="PANTHER" id="PTHR22847">
    <property type="entry name" value="WD40 REPEAT PROTEIN"/>
    <property type="match status" value="1"/>
</dbReference>
<dbReference type="SMART" id="SM00320">
    <property type="entry name" value="WD40"/>
    <property type="match status" value="3"/>
</dbReference>
<dbReference type="Proteomes" id="UP001190700">
    <property type="component" value="Unassembled WGS sequence"/>
</dbReference>
<dbReference type="PROSITE" id="PS50294">
    <property type="entry name" value="WD_REPEATS_REGION"/>
    <property type="match status" value="1"/>
</dbReference>
<name>A0AAE0FKG8_9CHLO</name>
<sequence length="509" mass="55323">MVFADLPEQANPPGFSVSLELDAQELRRTLAVLKESLTSLQQQQQQQQQPQQHQLHQLQPQPQQQRTQHPPPPQQQRQQHQQRRQEGFKEVQPLETLDESQGSRRGADIHTGFQGRSYNGKTEELVSGFASMQVNGSGTSFQTQHHSSTPQYSASVVQQQPVLAQSSSSAARFEDSAQSAQQGVGRVSGSSRFDTPSEEHNQEVVECLHYATALQGLPDGDGHAGWLVTCSKSLINLWECNGSKGAGAEPTLQLMHTQMTDHQARGAAECLVPAVVPELQMHNFDMDSKGAVLLGVVVHGTEYAIVVHSLDATSLFAPKHEVRLGDMPLVSHQPPQVVSLRTLGGGLKNCFVVSYQGFLRIYNMPGGNSKKSLRAEWKAHSKDITCLHLSAFTCSLISGSEDGAIHIWNLKDGPPSSPSQAFQHSGAVTGMQQLSKLVLLTCSYDGRLALWDAALGGKDGPLQTITPNESPIIGFSLSPFQDLLAITTAEEVGSELLASRPLPLIIRTP</sequence>
<dbReference type="Pfam" id="PF00400">
    <property type="entry name" value="WD40"/>
    <property type="match status" value="2"/>
</dbReference>
<evidence type="ECO:0000256" key="2">
    <source>
        <dbReference type="ARBA" id="ARBA00022737"/>
    </source>
</evidence>
<keyword evidence="1 3" id="KW-0853">WD repeat</keyword>
<reference evidence="5 6" key="1">
    <citation type="journal article" date="2015" name="Genome Biol. Evol.">
        <title>Comparative Genomics of a Bacterivorous Green Alga Reveals Evolutionary Causalities and Consequences of Phago-Mixotrophic Mode of Nutrition.</title>
        <authorList>
            <person name="Burns J.A."/>
            <person name="Paasch A."/>
            <person name="Narechania A."/>
            <person name="Kim E."/>
        </authorList>
    </citation>
    <scope>NUCLEOTIDE SEQUENCE [LARGE SCALE GENOMIC DNA]</scope>
    <source>
        <strain evidence="5 6">PLY_AMNH</strain>
    </source>
</reference>
<dbReference type="PROSITE" id="PS50082">
    <property type="entry name" value="WD_REPEATS_2"/>
    <property type="match status" value="1"/>
</dbReference>
<organism evidence="5 6">
    <name type="scientific">Cymbomonas tetramitiformis</name>
    <dbReference type="NCBI Taxonomy" id="36881"/>
    <lineage>
        <taxon>Eukaryota</taxon>
        <taxon>Viridiplantae</taxon>
        <taxon>Chlorophyta</taxon>
        <taxon>Pyramimonadophyceae</taxon>
        <taxon>Pyramimonadales</taxon>
        <taxon>Pyramimonadaceae</taxon>
        <taxon>Cymbomonas</taxon>
    </lineage>
</organism>
<dbReference type="SUPFAM" id="SSF50978">
    <property type="entry name" value="WD40 repeat-like"/>
    <property type="match status" value="1"/>
</dbReference>